<dbReference type="SMART" id="SM00570">
    <property type="entry name" value="AWS"/>
    <property type="match status" value="1"/>
</dbReference>
<feature type="compositionally biased region" description="Basic and acidic residues" evidence="8">
    <location>
        <begin position="459"/>
        <end position="470"/>
    </location>
</feature>
<feature type="region of interest" description="Disordered" evidence="8">
    <location>
        <begin position="845"/>
        <end position="901"/>
    </location>
</feature>
<evidence type="ECO:0000256" key="8">
    <source>
        <dbReference type="SAM" id="MobiDB-lite"/>
    </source>
</evidence>
<dbReference type="InterPro" id="IPR050777">
    <property type="entry name" value="SET2_Histone-Lys_MeTrsfase"/>
</dbReference>
<evidence type="ECO:0000256" key="6">
    <source>
        <dbReference type="ARBA" id="ARBA00022691"/>
    </source>
</evidence>
<dbReference type="PANTHER" id="PTHR22884">
    <property type="entry name" value="SET DOMAIN PROTEINS"/>
    <property type="match status" value="1"/>
</dbReference>
<dbReference type="InterPro" id="IPR001214">
    <property type="entry name" value="SET_dom"/>
</dbReference>
<name>A0AAW2LVY5_9LAMI</name>
<gene>
    <name evidence="12" type="ORF">Sangu_1950300</name>
</gene>
<dbReference type="GO" id="GO:0005694">
    <property type="term" value="C:chromosome"/>
    <property type="evidence" value="ECO:0007669"/>
    <property type="project" value="UniProtKB-SubCell"/>
</dbReference>
<feature type="region of interest" description="Disordered" evidence="8">
    <location>
        <begin position="711"/>
        <end position="734"/>
    </location>
</feature>
<comment type="caution">
    <text evidence="12">The sequence shown here is derived from an EMBL/GenBank/DDBJ whole genome shotgun (WGS) entry which is preliminary data.</text>
</comment>
<dbReference type="SMART" id="SM00508">
    <property type="entry name" value="PostSET"/>
    <property type="match status" value="1"/>
</dbReference>
<sequence length="985" mass="108615">MAGCLLEAIDQDDLKCYSPDFMCSKSSICQVLQPMPLLEEHIYELQGLWVMVCHCKPPADGRMGCGAKCLNRMLNIECVQGTCPCGEFCSNQQFQRRKYAKLKWFRCGKKGFGLQALDDISEGQFLIEYVGEVLDMHAYQKRQRDYALQGQTFLLHDTEWDSLRSVWVQYELSHVIDASAKGNLGRFINHSCDPNCRTEKWMVNGEVCVGLLLFRDIKKGEEVTFDYNYVRVFGAAAKKCVCGSPNCRGYIGGDPTNSEVIVQDDSDDEYAEPVMICEDREMNGDWSDIMSNSLHDGENESPNEPPQSIHGTMKLVNAASQFESTTSEALFQKAGVNSASADGCLMTSTAIGVEEMMVQDNNPTSNASIGALDANRDTGGCLNTSASATCKVESEGVLPGMDCPVQLIDVSLQSEGSTNKAMPLASVHGSDITTTVAPSKSQPDTVESKRKLKYGTLGGKEEIPKSDSLAKARHSSSSIKKGKIKSIVNSKGYHDVDKSNAAPAKPKKLPDLSLNSQVEAAASGANGHGEAIQSNRDLSMILDALLKTKSRTVLVDIINKNGLQMLHNIMKRYRKEFIKTPILRKLLKVLEYLAVREILTLEHITGGPPCPGVESFKDSILTLTEHVDKQVHQIARNFRDRWIPRSHRKSCFAETDDWKTEFHQRLNHGRSLVSYDHWNDRAGKPAEATECFNAQKVASGTAEASTLDHALASGSSSGTNGIRTRKRKSRWDNPTEEHLHPKIMTNLLGDGKPNNDEDIPPGFSPPFIDSMVPSNVSSAAPNRLERDTSINHPFDVVLGDSQQRFIARMPVSYGVPSSVMQQFGVRQAETAEVWTVAPGLPFHPFPPLPPHARNTGDPPTSAAKCASLSEPAEKSEQVTGNSVAHHSGQKHMTTQSMDPPEINISIANDRPEFQREGGSSSLGRKYFRQQKWNPSKLVPPWVRMRNSWGYGGNTRNGGPGVCSGNGANQFRNSYNSEEFNWRGEF</sequence>
<evidence type="ECO:0000256" key="3">
    <source>
        <dbReference type="ARBA" id="ARBA00022454"/>
    </source>
</evidence>
<evidence type="ECO:0000256" key="4">
    <source>
        <dbReference type="ARBA" id="ARBA00022603"/>
    </source>
</evidence>
<keyword evidence="7" id="KW-0539">Nucleus</keyword>
<dbReference type="PROSITE" id="PS50868">
    <property type="entry name" value="POST_SET"/>
    <property type="match status" value="1"/>
</dbReference>
<protein>
    <submittedName>
        <fullName evidence="12">Histone-lysine N-methyltransferase ASHH2</fullName>
    </submittedName>
</protein>
<dbReference type="GO" id="GO:0032259">
    <property type="term" value="P:methylation"/>
    <property type="evidence" value="ECO:0007669"/>
    <property type="project" value="UniProtKB-KW"/>
</dbReference>
<dbReference type="PROSITE" id="PS51215">
    <property type="entry name" value="AWS"/>
    <property type="match status" value="1"/>
</dbReference>
<dbReference type="EMBL" id="JACGWK010000012">
    <property type="protein sequence ID" value="KAL0323310.1"/>
    <property type="molecule type" value="Genomic_DNA"/>
</dbReference>
<dbReference type="AlphaFoldDB" id="A0AAW2LVY5"/>
<feature type="compositionally biased region" description="Polar residues" evidence="8">
    <location>
        <begin position="877"/>
        <end position="897"/>
    </location>
</feature>
<dbReference type="Pfam" id="PF00856">
    <property type="entry name" value="SET"/>
    <property type="match status" value="1"/>
</dbReference>
<evidence type="ECO:0000313" key="12">
    <source>
        <dbReference type="EMBL" id="KAL0323310.1"/>
    </source>
</evidence>
<feature type="domain" description="SET" evidence="9">
    <location>
        <begin position="100"/>
        <end position="228"/>
    </location>
</feature>
<dbReference type="SMART" id="SM00317">
    <property type="entry name" value="SET"/>
    <property type="match status" value="1"/>
</dbReference>
<feature type="domain" description="AWS" evidence="11">
    <location>
        <begin position="48"/>
        <end position="98"/>
    </location>
</feature>
<keyword evidence="3" id="KW-0158">Chromosome</keyword>
<evidence type="ECO:0000256" key="1">
    <source>
        <dbReference type="ARBA" id="ARBA00004123"/>
    </source>
</evidence>
<feature type="domain" description="Post-SET" evidence="10">
    <location>
        <begin position="236"/>
        <end position="252"/>
    </location>
</feature>
<dbReference type="GO" id="GO:0005634">
    <property type="term" value="C:nucleus"/>
    <property type="evidence" value="ECO:0007669"/>
    <property type="project" value="UniProtKB-SubCell"/>
</dbReference>
<dbReference type="Gene3D" id="2.170.270.10">
    <property type="entry name" value="SET domain"/>
    <property type="match status" value="1"/>
</dbReference>
<feature type="compositionally biased region" description="Polar residues" evidence="8">
    <location>
        <begin position="433"/>
        <end position="445"/>
    </location>
</feature>
<dbReference type="PROSITE" id="PS50280">
    <property type="entry name" value="SET"/>
    <property type="match status" value="1"/>
</dbReference>
<evidence type="ECO:0000256" key="5">
    <source>
        <dbReference type="ARBA" id="ARBA00022679"/>
    </source>
</evidence>
<reference evidence="12" key="1">
    <citation type="submission" date="2020-06" db="EMBL/GenBank/DDBJ databases">
        <authorList>
            <person name="Li T."/>
            <person name="Hu X."/>
            <person name="Zhang T."/>
            <person name="Song X."/>
            <person name="Zhang H."/>
            <person name="Dai N."/>
            <person name="Sheng W."/>
            <person name="Hou X."/>
            <person name="Wei L."/>
        </authorList>
    </citation>
    <scope>NUCLEOTIDE SEQUENCE</scope>
    <source>
        <strain evidence="12">G01</strain>
        <tissue evidence="12">Leaf</tissue>
    </source>
</reference>
<comment type="subcellular location">
    <subcellularLocation>
        <location evidence="2">Chromosome</location>
    </subcellularLocation>
    <subcellularLocation>
        <location evidence="1">Nucleus</location>
    </subcellularLocation>
</comment>
<dbReference type="SUPFAM" id="SSF82199">
    <property type="entry name" value="SET domain"/>
    <property type="match status" value="1"/>
</dbReference>
<keyword evidence="4" id="KW-0489">Methyltransferase</keyword>
<feature type="region of interest" description="Disordered" evidence="8">
    <location>
        <begin position="433"/>
        <end position="482"/>
    </location>
</feature>
<keyword evidence="5" id="KW-0808">Transferase</keyword>
<feature type="compositionally biased region" description="Polar residues" evidence="8">
    <location>
        <begin position="713"/>
        <end position="722"/>
    </location>
</feature>
<evidence type="ECO:0000259" key="10">
    <source>
        <dbReference type="PROSITE" id="PS50868"/>
    </source>
</evidence>
<dbReference type="InterPro" id="IPR046341">
    <property type="entry name" value="SET_dom_sf"/>
</dbReference>
<evidence type="ECO:0000256" key="2">
    <source>
        <dbReference type="ARBA" id="ARBA00004286"/>
    </source>
</evidence>
<evidence type="ECO:0000256" key="7">
    <source>
        <dbReference type="ARBA" id="ARBA00023242"/>
    </source>
</evidence>
<evidence type="ECO:0000259" key="11">
    <source>
        <dbReference type="PROSITE" id="PS51215"/>
    </source>
</evidence>
<reference evidence="12" key="2">
    <citation type="journal article" date="2024" name="Plant">
        <title>Genomic evolution and insights into agronomic trait innovations of Sesamum species.</title>
        <authorList>
            <person name="Miao H."/>
            <person name="Wang L."/>
            <person name="Qu L."/>
            <person name="Liu H."/>
            <person name="Sun Y."/>
            <person name="Le M."/>
            <person name="Wang Q."/>
            <person name="Wei S."/>
            <person name="Zheng Y."/>
            <person name="Lin W."/>
            <person name="Duan Y."/>
            <person name="Cao H."/>
            <person name="Xiong S."/>
            <person name="Wang X."/>
            <person name="Wei L."/>
            <person name="Li C."/>
            <person name="Ma Q."/>
            <person name="Ju M."/>
            <person name="Zhao R."/>
            <person name="Li G."/>
            <person name="Mu C."/>
            <person name="Tian Q."/>
            <person name="Mei H."/>
            <person name="Zhang T."/>
            <person name="Gao T."/>
            <person name="Zhang H."/>
        </authorList>
    </citation>
    <scope>NUCLEOTIDE SEQUENCE</scope>
    <source>
        <strain evidence="12">G01</strain>
    </source>
</reference>
<dbReference type="InterPro" id="IPR006560">
    <property type="entry name" value="AWS_dom"/>
</dbReference>
<evidence type="ECO:0000259" key="9">
    <source>
        <dbReference type="PROSITE" id="PS50280"/>
    </source>
</evidence>
<accession>A0AAW2LVY5</accession>
<proteinExistence type="predicted"/>
<organism evidence="12">
    <name type="scientific">Sesamum angustifolium</name>
    <dbReference type="NCBI Taxonomy" id="2727405"/>
    <lineage>
        <taxon>Eukaryota</taxon>
        <taxon>Viridiplantae</taxon>
        <taxon>Streptophyta</taxon>
        <taxon>Embryophyta</taxon>
        <taxon>Tracheophyta</taxon>
        <taxon>Spermatophyta</taxon>
        <taxon>Magnoliopsida</taxon>
        <taxon>eudicotyledons</taxon>
        <taxon>Gunneridae</taxon>
        <taxon>Pentapetalae</taxon>
        <taxon>asterids</taxon>
        <taxon>lamiids</taxon>
        <taxon>Lamiales</taxon>
        <taxon>Pedaliaceae</taxon>
        <taxon>Sesamum</taxon>
    </lineage>
</organism>
<dbReference type="GO" id="GO:0042054">
    <property type="term" value="F:histone methyltransferase activity"/>
    <property type="evidence" value="ECO:0007669"/>
    <property type="project" value="InterPro"/>
</dbReference>
<dbReference type="InterPro" id="IPR003616">
    <property type="entry name" value="Post-SET_dom"/>
</dbReference>
<keyword evidence="6" id="KW-0949">S-adenosyl-L-methionine</keyword>
<dbReference type="Pfam" id="PF17907">
    <property type="entry name" value="AWS"/>
    <property type="match status" value="1"/>
</dbReference>